<evidence type="ECO:0000313" key="2">
    <source>
        <dbReference type="EMBL" id="CAK9143364.1"/>
    </source>
</evidence>
<protein>
    <submittedName>
        <fullName evidence="1">Uncharacterized protein</fullName>
    </submittedName>
</protein>
<evidence type="ECO:0000313" key="1">
    <source>
        <dbReference type="EMBL" id="CAK9143363.1"/>
    </source>
</evidence>
<dbReference type="AlphaFoldDB" id="A0ABC8RF47"/>
<comment type="caution">
    <text evidence="1">The sequence shown here is derived from an EMBL/GenBank/DDBJ whole genome shotgun (WGS) entry which is preliminary data.</text>
</comment>
<reference evidence="1 3" key="1">
    <citation type="submission" date="2024-02" db="EMBL/GenBank/DDBJ databases">
        <authorList>
            <person name="Vignale AGUSTIN F."/>
            <person name="Sosa J E."/>
            <person name="Modenutti C."/>
        </authorList>
    </citation>
    <scope>NUCLEOTIDE SEQUENCE [LARGE SCALE GENOMIC DNA]</scope>
</reference>
<organism evidence="1 3">
    <name type="scientific">Ilex paraguariensis</name>
    <name type="common">yerba mate</name>
    <dbReference type="NCBI Taxonomy" id="185542"/>
    <lineage>
        <taxon>Eukaryota</taxon>
        <taxon>Viridiplantae</taxon>
        <taxon>Streptophyta</taxon>
        <taxon>Embryophyta</taxon>
        <taxon>Tracheophyta</taxon>
        <taxon>Spermatophyta</taxon>
        <taxon>Magnoliopsida</taxon>
        <taxon>eudicotyledons</taxon>
        <taxon>Gunneridae</taxon>
        <taxon>Pentapetalae</taxon>
        <taxon>asterids</taxon>
        <taxon>campanulids</taxon>
        <taxon>Aquifoliales</taxon>
        <taxon>Aquifoliaceae</taxon>
        <taxon>Ilex</taxon>
    </lineage>
</organism>
<dbReference type="Proteomes" id="UP001642360">
    <property type="component" value="Unassembled WGS sequence"/>
</dbReference>
<dbReference type="EMBL" id="CAUOFW020001292">
    <property type="protein sequence ID" value="CAK9143363.1"/>
    <property type="molecule type" value="Genomic_DNA"/>
</dbReference>
<dbReference type="EMBL" id="CAUOFW020001292">
    <property type="protein sequence ID" value="CAK9143364.1"/>
    <property type="molecule type" value="Genomic_DNA"/>
</dbReference>
<name>A0ABC8RF47_9AQUA</name>
<gene>
    <name evidence="1" type="ORF">ILEXP_LOCUS11070</name>
    <name evidence="2" type="ORF">ILEXP_LOCUS11071</name>
</gene>
<proteinExistence type="predicted"/>
<keyword evidence="3" id="KW-1185">Reference proteome</keyword>
<evidence type="ECO:0000313" key="3">
    <source>
        <dbReference type="Proteomes" id="UP001642360"/>
    </source>
</evidence>
<sequence>MGHPPLDSLACLCVPPHLTNDGREISGVYFFGGNGRTLSSSALSYSTKFSKELWATSCDLFLELQHISKGI</sequence>
<accession>A0ABC8RF47</accession>